<dbReference type="Proteomes" id="UP001060066">
    <property type="component" value="Segment"/>
</dbReference>
<reference evidence="1" key="1">
    <citation type="submission" date="2021-05" db="EMBL/GenBank/DDBJ databases">
        <authorList>
            <person name="Chen Y.-M."/>
            <person name="Zhang Y.-Z."/>
        </authorList>
    </citation>
    <scope>NUCLEOTIDE SEQUENCE</scope>
    <source>
        <strain evidence="1">251-k141_302475</strain>
    </source>
</reference>
<protein>
    <submittedName>
        <fullName evidence="1">Maturation protein</fullName>
    </submittedName>
</protein>
<dbReference type="EMBL" id="MZ679661">
    <property type="protein sequence ID" value="UJQ85428.1"/>
    <property type="molecule type" value="Genomic_RNA"/>
</dbReference>
<proteinExistence type="predicted"/>
<reference evidence="1" key="2">
    <citation type="journal article" date="2022" name="Nat. Microbiol.">
        <title>RNA viromes from terrestrial sites across China expand environmental viral diversity.</title>
        <authorList>
            <person name="Chiapello M."/>
            <person name="Rodriguez-Romero J."/>
            <person name="Ayllon M.A."/>
            <person name="Turina M."/>
        </authorList>
    </citation>
    <scope>NUCLEOTIDE SEQUENCE</scope>
    <source>
        <strain evidence="1">251-k141_302475</strain>
    </source>
</reference>
<evidence type="ECO:0000313" key="1">
    <source>
        <dbReference type="EMBL" id="UJQ85428.1"/>
    </source>
</evidence>
<accession>A0ABY3STZ1</accession>
<name>A0ABY3STZ1_9VIRU</name>
<keyword evidence="2" id="KW-1185">Reference proteome</keyword>
<sequence length="393" mass="43475">MPRCILHPLKRDRGSMAFRIRTRTEGPAMGSYVIGNTSVPRTTGVSYRTRCEDEDSGNHVDPNGLVISRFRLPLSIMEGDNKATGFSRRIAISCPSNSSFSNWTNPLPVIAGNGTFATAARAASNPSKAHVSIPVILAELRDLPKLVQIGGRSILNKLGSGYLSYSFGWRPLYNDVMGMLNFASELERRKKNLVSLRRKGGLKARYTGRAKGNETDVVITRTHTTLESGLTTVTGVRTVASQRRRWATMRWVPTLPAFVLRDDSAMEKLFRRQILGIHSSQQLSNVWEALPWSWLIDYFGNVGDILEASNNSIATVKGGAVCVMTHVRHDDVHEAIQKPDWLNFPTGRGFTETKERYISSGLVLFDVSLPLIDSGKLANAVAVLAARSKAYRK</sequence>
<organism evidence="1 2">
    <name type="scientific">Leviviridae sp</name>
    <dbReference type="NCBI Taxonomy" id="2027243"/>
    <lineage>
        <taxon>Viruses</taxon>
        <taxon>Riboviria</taxon>
        <taxon>Orthornavirae</taxon>
        <taxon>Lenarviricota</taxon>
        <taxon>Leviviricetes</taxon>
        <taxon>Norzivirales</taxon>
        <taxon>Fiersviridae</taxon>
    </lineage>
</organism>
<evidence type="ECO:0000313" key="2">
    <source>
        <dbReference type="Proteomes" id="UP001060066"/>
    </source>
</evidence>